<dbReference type="InterPro" id="IPR041524">
    <property type="entry name" value="GH131_N"/>
</dbReference>
<sequence length="300" mass="33679">MAIFRTKCLALLAVFTGLSIATPSSHSAIKCPITIDGRIPRNTPLSTFDTAASPFDANYTKGQNLTWSQILKYPDVDPSKFDGSSHNKALEVTINDFSIFVSGGTDVQHGFRRAGLLMGNGSDASNEGVKTFHWSMRQDWHARMNLTHEYMNVWHEANDYASNQFSLNVGIMLEQDKPKDGNVSTIGLDKRQWKVLDRRNNVIWTQKIVWDEWQNFAVTVDYEKNTLQIYYSEGYDPLRPVTKPVPNDNSGGGQFQIGILKKPTETTSVVFDGYQESGIFEGQIYGGIFIEDSNRGCVSR</sequence>
<keyword evidence="4" id="KW-1185">Reference proteome</keyword>
<keyword evidence="1" id="KW-0732">Signal</keyword>
<dbReference type="Gene3D" id="2.60.120.1160">
    <property type="match status" value="1"/>
</dbReference>
<dbReference type="PANTHER" id="PTHR34612">
    <property type="entry name" value="GH131_N DOMAIN-CONTAINING PROTEIN"/>
    <property type="match status" value="1"/>
</dbReference>
<gene>
    <name evidence="3" type="ORF">BP5553_08354</name>
</gene>
<dbReference type="Pfam" id="PF18271">
    <property type="entry name" value="GH131_N"/>
    <property type="match status" value="1"/>
</dbReference>
<accession>A0A370TGF9</accession>
<organism evidence="3 4">
    <name type="scientific">Venustampulla echinocandica</name>
    <dbReference type="NCBI Taxonomy" id="2656787"/>
    <lineage>
        <taxon>Eukaryota</taxon>
        <taxon>Fungi</taxon>
        <taxon>Dikarya</taxon>
        <taxon>Ascomycota</taxon>
        <taxon>Pezizomycotina</taxon>
        <taxon>Leotiomycetes</taxon>
        <taxon>Helotiales</taxon>
        <taxon>Pleuroascaceae</taxon>
        <taxon>Venustampulla</taxon>
    </lineage>
</organism>
<dbReference type="STRING" id="2656787.A0A370TGF9"/>
<dbReference type="PANTHER" id="PTHR34612:SF4">
    <property type="entry name" value="GLYCOSIDE HYDROLASE 131 CATALYTIC N-TERMINAL DOMAIN-CONTAINING PROTEIN"/>
    <property type="match status" value="1"/>
</dbReference>
<reference evidence="3 4" key="1">
    <citation type="journal article" date="2018" name="IMA Fungus">
        <title>IMA Genome-F 9: Draft genome sequence of Annulohypoxylon stygium, Aspergillus mulundensis, Berkeleyomyces basicola (syn. Thielaviopsis basicola), Ceratocystis smalleyi, two Cercospora beticola strains, Coleophoma cylindrospora, Fusarium fracticaudum, Phialophora cf. hyalina, and Morchella septimelata.</title>
        <authorList>
            <person name="Wingfield B.D."/>
            <person name="Bills G.F."/>
            <person name="Dong Y."/>
            <person name="Huang W."/>
            <person name="Nel W.J."/>
            <person name="Swalarsk-Parry B.S."/>
            <person name="Vaghefi N."/>
            <person name="Wilken P.M."/>
            <person name="An Z."/>
            <person name="de Beer Z.W."/>
            <person name="De Vos L."/>
            <person name="Chen L."/>
            <person name="Duong T.A."/>
            <person name="Gao Y."/>
            <person name="Hammerbacher A."/>
            <person name="Kikkert J.R."/>
            <person name="Li Y."/>
            <person name="Li H."/>
            <person name="Li K."/>
            <person name="Li Q."/>
            <person name="Liu X."/>
            <person name="Ma X."/>
            <person name="Naidoo K."/>
            <person name="Pethybridge S.J."/>
            <person name="Sun J."/>
            <person name="Steenkamp E.T."/>
            <person name="van der Nest M.A."/>
            <person name="van Wyk S."/>
            <person name="Wingfield M.J."/>
            <person name="Xiong C."/>
            <person name="Yue Q."/>
            <person name="Zhang X."/>
        </authorList>
    </citation>
    <scope>NUCLEOTIDE SEQUENCE [LARGE SCALE GENOMIC DNA]</scope>
    <source>
        <strain evidence="3 4">BP 5553</strain>
    </source>
</reference>
<dbReference type="EMBL" id="NPIC01000008">
    <property type="protein sequence ID" value="RDL33986.1"/>
    <property type="molecule type" value="Genomic_DNA"/>
</dbReference>
<protein>
    <recommendedName>
        <fullName evidence="2">Glycoside hydrolase 131 catalytic N-terminal domain-containing protein</fullName>
    </recommendedName>
</protein>
<dbReference type="GeneID" id="43601203"/>
<comment type="caution">
    <text evidence="3">The sequence shown here is derived from an EMBL/GenBank/DDBJ whole genome shotgun (WGS) entry which is preliminary data.</text>
</comment>
<dbReference type="RefSeq" id="XP_031867268.1">
    <property type="nucleotide sequence ID" value="XM_032016977.1"/>
</dbReference>
<feature type="chain" id="PRO_5016720171" description="Glycoside hydrolase 131 catalytic N-terminal domain-containing protein" evidence="1">
    <location>
        <begin position="22"/>
        <end position="300"/>
    </location>
</feature>
<dbReference type="Proteomes" id="UP000254866">
    <property type="component" value="Unassembled WGS sequence"/>
</dbReference>
<dbReference type="AlphaFoldDB" id="A0A370TGF9"/>
<proteinExistence type="predicted"/>
<feature type="signal peptide" evidence="1">
    <location>
        <begin position="1"/>
        <end position="21"/>
    </location>
</feature>
<evidence type="ECO:0000313" key="4">
    <source>
        <dbReference type="Proteomes" id="UP000254866"/>
    </source>
</evidence>
<dbReference type="OrthoDB" id="5283326at2759"/>
<evidence type="ECO:0000256" key="1">
    <source>
        <dbReference type="SAM" id="SignalP"/>
    </source>
</evidence>
<name>A0A370TGF9_9HELO</name>
<evidence type="ECO:0000259" key="2">
    <source>
        <dbReference type="Pfam" id="PF18271"/>
    </source>
</evidence>
<feature type="domain" description="Glycoside hydrolase 131 catalytic N-terminal" evidence="2">
    <location>
        <begin position="35"/>
        <end position="296"/>
    </location>
</feature>
<evidence type="ECO:0000313" key="3">
    <source>
        <dbReference type="EMBL" id="RDL33986.1"/>
    </source>
</evidence>